<evidence type="ECO:0000256" key="3">
    <source>
        <dbReference type="ARBA" id="ARBA00022737"/>
    </source>
</evidence>
<dbReference type="InterPro" id="IPR045095">
    <property type="entry name" value="ACDP"/>
</dbReference>
<protein>
    <recommendedName>
        <fullName evidence="14">CNNM transmembrane domain-containing protein</fullName>
    </recommendedName>
</protein>
<proteinExistence type="predicted"/>
<dbReference type="GO" id="GO:0010961">
    <property type="term" value="P:intracellular magnesium ion homeostasis"/>
    <property type="evidence" value="ECO:0007669"/>
    <property type="project" value="EnsemblFungi"/>
</dbReference>
<feature type="transmembrane region" description="Helical" evidence="9">
    <location>
        <begin position="59"/>
        <end position="86"/>
    </location>
</feature>
<dbReference type="GO" id="GO:0005737">
    <property type="term" value="C:cytoplasm"/>
    <property type="evidence" value="ECO:0007669"/>
    <property type="project" value="TreeGrafter"/>
</dbReference>
<dbReference type="AlphaFoldDB" id="A0A072PJC9"/>
<dbReference type="PANTHER" id="PTHR12064:SF97">
    <property type="entry name" value="METAL TRANSPORTER CNNM-5"/>
    <property type="match status" value="1"/>
</dbReference>
<dbReference type="Gene3D" id="3.10.580.10">
    <property type="entry name" value="CBS-domain"/>
    <property type="match status" value="1"/>
</dbReference>
<dbReference type="GO" id="GO:0007005">
    <property type="term" value="P:mitochondrion organization"/>
    <property type="evidence" value="ECO:0007669"/>
    <property type="project" value="EnsemblFungi"/>
</dbReference>
<dbReference type="CDD" id="cd04590">
    <property type="entry name" value="CBS_pair_CorC_HlyC_assoc"/>
    <property type="match status" value="1"/>
</dbReference>
<evidence type="ECO:0000313" key="13">
    <source>
        <dbReference type="Proteomes" id="UP000027920"/>
    </source>
</evidence>
<dbReference type="STRING" id="1182545.A0A072PJC9"/>
<feature type="transmembrane region" description="Helical" evidence="9">
    <location>
        <begin position="177"/>
        <end position="197"/>
    </location>
</feature>
<evidence type="ECO:0000256" key="5">
    <source>
        <dbReference type="ARBA" id="ARBA00023136"/>
    </source>
</evidence>
<keyword evidence="5 7" id="KW-0472">Membrane</keyword>
<evidence type="ECO:0008006" key="14">
    <source>
        <dbReference type="Google" id="ProtNLM"/>
    </source>
</evidence>
<dbReference type="HOGENOM" id="CLU_011310_3_0_1"/>
<evidence type="ECO:0000256" key="2">
    <source>
        <dbReference type="ARBA" id="ARBA00022692"/>
    </source>
</evidence>
<keyword evidence="2 7" id="KW-0812">Transmembrane</keyword>
<feature type="compositionally biased region" description="Basic and acidic residues" evidence="8">
    <location>
        <begin position="594"/>
        <end position="617"/>
    </location>
</feature>
<dbReference type="GO" id="GO:0030026">
    <property type="term" value="P:intracellular manganese ion homeostasis"/>
    <property type="evidence" value="ECO:0007669"/>
    <property type="project" value="EnsemblFungi"/>
</dbReference>
<dbReference type="EMBL" id="AMGV01000003">
    <property type="protein sequence ID" value="KEF60214.1"/>
    <property type="molecule type" value="Genomic_DNA"/>
</dbReference>
<comment type="caution">
    <text evidence="12">The sequence shown here is derived from an EMBL/GenBank/DDBJ whole genome shotgun (WGS) entry which is preliminary data.</text>
</comment>
<dbReference type="InterPro" id="IPR044751">
    <property type="entry name" value="Ion_transp-like_CBS"/>
</dbReference>
<gene>
    <name evidence="12" type="ORF">A1O9_05064</name>
</gene>
<name>A0A072PJC9_9EURO</name>
<dbReference type="SUPFAM" id="SSF54631">
    <property type="entry name" value="CBS-domain pair"/>
    <property type="match status" value="1"/>
</dbReference>
<keyword evidence="13" id="KW-1185">Reference proteome</keyword>
<evidence type="ECO:0000256" key="9">
    <source>
        <dbReference type="SAM" id="Phobius"/>
    </source>
</evidence>
<dbReference type="InterPro" id="IPR046342">
    <property type="entry name" value="CBS_dom_sf"/>
</dbReference>
<dbReference type="RefSeq" id="XP_013262804.1">
    <property type="nucleotide sequence ID" value="XM_013407350.1"/>
</dbReference>
<evidence type="ECO:0000259" key="10">
    <source>
        <dbReference type="PROSITE" id="PS51371"/>
    </source>
</evidence>
<keyword evidence="4 7" id="KW-1133">Transmembrane helix</keyword>
<dbReference type="InterPro" id="IPR002550">
    <property type="entry name" value="CNNM"/>
</dbReference>
<feature type="domain" description="CBS" evidence="10">
    <location>
        <begin position="326"/>
        <end position="387"/>
    </location>
</feature>
<dbReference type="GeneID" id="25279991"/>
<dbReference type="Pfam" id="PF00571">
    <property type="entry name" value="CBS"/>
    <property type="match status" value="1"/>
</dbReference>
<evidence type="ECO:0000256" key="8">
    <source>
        <dbReference type="SAM" id="MobiDB-lite"/>
    </source>
</evidence>
<feature type="compositionally biased region" description="Basic residues" evidence="8">
    <location>
        <begin position="717"/>
        <end position="728"/>
    </location>
</feature>
<dbReference type="PROSITE" id="PS51371">
    <property type="entry name" value="CBS"/>
    <property type="match status" value="2"/>
</dbReference>
<feature type="transmembrane region" description="Helical" evidence="9">
    <location>
        <begin position="146"/>
        <end position="165"/>
    </location>
</feature>
<dbReference type="PANTHER" id="PTHR12064">
    <property type="entry name" value="METAL TRANSPORTER CNNM"/>
    <property type="match status" value="1"/>
</dbReference>
<feature type="compositionally biased region" description="Polar residues" evidence="8">
    <location>
        <begin position="691"/>
        <end position="707"/>
    </location>
</feature>
<organism evidence="12 13">
    <name type="scientific">Exophiala aquamarina CBS 119918</name>
    <dbReference type="NCBI Taxonomy" id="1182545"/>
    <lineage>
        <taxon>Eukaryota</taxon>
        <taxon>Fungi</taxon>
        <taxon>Dikarya</taxon>
        <taxon>Ascomycota</taxon>
        <taxon>Pezizomycotina</taxon>
        <taxon>Eurotiomycetes</taxon>
        <taxon>Chaetothyriomycetidae</taxon>
        <taxon>Chaetothyriales</taxon>
        <taxon>Herpotrichiellaceae</taxon>
        <taxon>Exophiala</taxon>
    </lineage>
</organism>
<feature type="region of interest" description="Disordered" evidence="8">
    <location>
        <begin position="665"/>
        <end position="739"/>
    </location>
</feature>
<dbReference type="VEuPathDB" id="FungiDB:A1O9_05064"/>
<dbReference type="Pfam" id="PF01595">
    <property type="entry name" value="CNNM"/>
    <property type="match status" value="1"/>
</dbReference>
<reference evidence="12 13" key="1">
    <citation type="submission" date="2013-03" db="EMBL/GenBank/DDBJ databases">
        <title>The Genome Sequence of Exophiala aquamarina CBS 119918.</title>
        <authorList>
            <consortium name="The Broad Institute Genomics Platform"/>
            <person name="Cuomo C."/>
            <person name="de Hoog S."/>
            <person name="Gorbushina A."/>
            <person name="Walker B."/>
            <person name="Young S.K."/>
            <person name="Zeng Q."/>
            <person name="Gargeya S."/>
            <person name="Fitzgerald M."/>
            <person name="Haas B."/>
            <person name="Abouelleil A."/>
            <person name="Allen A.W."/>
            <person name="Alvarado L."/>
            <person name="Arachchi H.M."/>
            <person name="Berlin A.M."/>
            <person name="Chapman S.B."/>
            <person name="Gainer-Dewar J."/>
            <person name="Goldberg J."/>
            <person name="Griggs A."/>
            <person name="Gujja S."/>
            <person name="Hansen M."/>
            <person name="Howarth C."/>
            <person name="Imamovic A."/>
            <person name="Ireland A."/>
            <person name="Larimer J."/>
            <person name="McCowan C."/>
            <person name="Murphy C."/>
            <person name="Pearson M."/>
            <person name="Poon T.W."/>
            <person name="Priest M."/>
            <person name="Roberts A."/>
            <person name="Saif S."/>
            <person name="Shea T."/>
            <person name="Sisk P."/>
            <person name="Sykes S."/>
            <person name="Wortman J."/>
            <person name="Nusbaum C."/>
            <person name="Birren B."/>
        </authorList>
    </citation>
    <scope>NUCLEOTIDE SEQUENCE [LARGE SCALE GENOMIC DNA]</scope>
    <source>
        <strain evidence="12 13">CBS 119918</strain>
    </source>
</reference>
<feature type="domain" description="CNNM transmembrane" evidence="11">
    <location>
        <begin position="56"/>
        <end position="237"/>
    </location>
</feature>
<feature type="domain" description="CBS" evidence="10">
    <location>
        <begin position="260"/>
        <end position="322"/>
    </location>
</feature>
<accession>A0A072PJC9</accession>
<dbReference type="InterPro" id="IPR000644">
    <property type="entry name" value="CBS_dom"/>
</dbReference>
<evidence type="ECO:0000256" key="4">
    <source>
        <dbReference type="ARBA" id="ARBA00022989"/>
    </source>
</evidence>
<feature type="compositionally biased region" description="Low complexity" evidence="8">
    <location>
        <begin position="626"/>
        <end position="635"/>
    </location>
</feature>
<evidence type="ECO:0000313" key="12">
    <source>
        <dbReference type="EMBL" id="KEF60214.1"/>
    </source>
</evidence>
<evidence type="ECO:0000256" key="1">
    <source>
        <dbReference type="ARBA" id="ARBA00004141"/>
    </source>
</evidence>
<dbReference type="OrthoDB" id="5353557at2759"/>
<keyword evidence="6" id="KW-0129">CBS domain</keyword>
<dbReference type="Proteomes" id="UP000027920">
    <property type="component" value="Unassembled WGS sequence"/>
</dbReference>
<dbReference type="PROSITE" id="PS51846">
    <property type="entry name" value="CNNM"/>
    <property type="match status" value="1"/>
</dbReference>
<keyword evidence="3" id="KW-0677">Repeat</keyword>
<evidence type="ECO:0000256" key="6">
    <source>
        <dbReference type="PROSITE-ProRule" id="PRU00703"/>
    </source>
</evidence>
<evidence type="ECO:0000259" key="11">
    <source>
        <dbReference type="PROSITE" id="PS51846"/>
    </source>
</evidence>
<dbReference type="GO" id="GO:0016020">
    <property type="term" value="C:membrane"/>
    <property type="evidence" value="ECO:0007669"/>
    <property type="project" value="UniProtKB-SubCell"/>
</dbReference>
<sequence>MASARSNSYLATRPLVLGLSKILFLSLTQIPFVRAAPLHAATLFSALKEEEGKDNDDPQLWLYLTFAAILVLAGGAFAGLTIALMGQDEIYLQVIRDSGEGAEKNHAAKVLKLLQKGKHWVLVTLLLSNVITNETLPIVLDRSLGGGWPAVLGSTVLIVIFGEIAPQSVCVRYGLPIGSWMAPFVLGLMYIMAPVAWPTAKLLDYLLGEDHGTVYKKAGLKTLVSLHRSLGEAGQQLNADEVTIISAVLDLKDKSVGRIMTPMDDVYTLSLDDVLDEVTMNDILTQGYSRIPVHHPDNNSNFIGMLLVKMLITYDPEDAKPVRDFALATLPETRPDTSCLDIVNFFQEGKSHMVLVSEYPGDDHGAIGVVTLEDVIEELIGEEIVDESDVFIDVHKAIRRAMPAPTRRISRHLTPEPNGAQPPASDLVDIKEHDLLSPDDLHPVQTTDTFPGKTKAISALRRHSSASNNASEIPRVKRAATEEIMEHLKHLGPSNPAQRPKATRYATVKIKPGTDATSNSSGPVVGGISTPVRRVSESMTDYHGGIGEGIVKSGGKGASDGVQALQHGYGTISSSPSDKRPHSATKGIQADLLSSDRPKFPNHVNDENARPQPKTKDSSSTINSLPGSRPRSRSPYYHSKGPARSGSITENIVDTNGFRKVVLETTSSSESNEDEDNSGANKGYLNPDGGKSSNANRSEASLRSVSAETEETTTAISKKKKRRRKKRGNGTGETEPLLK</sequence>
<dbReference type="FunFam" id="3.10.580.10:FF:000006">
    <property type="entry name" value="DUF21 and CBS domain protein"/>
    <property type="match status" value="1"/>
</dbReference>
<comment type="subcellular location">
    <subcellularLocation>
        <location evidence="1">Membrane</location>
        <topology evidence="1">Multi-pass membrane protein</topology>
    </subcellularLocation>
</comment>
<feature type="region of interest" description="Disordered" evidence="8">
    <location>
        <begin position="568"/>
        <end position="652"/>
    </location>
</feature>
<evidence type="ECO:0000256" key="7">
    <source>
        <dbReference type="PROSITE-ProRule" id="PRU01193"/>
    </source>
</evidence>